<dbReference type="AlphaFoldDB" id="B4SNG1"/>
<gene>
    <name evidence="2" type="ordered locus">Smal_2485</name>
</gene>
<feature type="region of interest" description="Disordered" evidence="1">
    <location>
        <begin position="34"/>
        <end position="72"/>
    </location>
</feature>
<dbReference type="SUPFAM" id="SSF81901">
    <property type="entry name" value="HCP-like"/>
    <property type="match status" value="1"/>
</dbReference>
<evidence type="ECO:0000313" key="2">
    <source>
        <dbReference type="EMBL" id="ACF52186.1"/>
    </source>
</evidence>
<evidence type="ECO:0000256" key="1">
    <source>
        <dbReference type="SAM" id="MobiDB-lite"/>
    </source>
</evidence>
<dbReference type="Proteomes" id="UP000001867">
    <property type="component" value="Chromosome"/>
</dbReference>
<sequence precursor="true">MSPRIKVLSLAVLAMLAGAGVWYGTTASNTFPNKVASSPELSGPSEQTTSGPMASASQPVASTSAPGSTANRSVRVRHLSGRAYAVEDFGPIPTGTVDEVIAKLSPMALAGDATASYGIFLKLNECKDINRRASRGGALRAPDNVVAACLELSAENEVSSSKWLTLAAEQGNIGARLLYAADSDSALGGAAALLRDPEGTKEYKQRAVGYLKEMASQGSADALLQLGNAYHAGVLIDGDLVSSRAYFEAVRLADPSIVPTLQVNTLDKALSAQQLSQALRKGNQIYDTCCR</sequence>
<evidence type="ECO:0008006" key="4">
    <source>
        <dbReference type="Google" id="ProtNLM"/>
    </source>
</evidence>
<dbReference type="KEGG" id="smt:Smal_2485"/>
<dbReference type="HOGENOM" id="CLU_956210_0_0_6"/>
<dbReference type="EMBL" id="CP001111">
    <property type="protein sequence ID" value="ACF52186.1"/>
    <property type="molecule type" value="Genomic_DNA"/>
</dbReference>
<dbReference type="Gene3D" id="1.25.40.10">
    <property type="entry name" value="Tetratricopeptide repeat domain"/>
    <property type="match status" value="1"/>
</dbReference>
<reference evidence="2 3" key="1">
    <citation type="submission" date="2008-06" db="EMBL/GenBank/DDBJ databases">
        <title>Complete sequence of Stenotrophomonas maltophilia R551-3.</title>
        <authorList>
            <consortium name="US DOE Joint Genome Institute"/>
            <person name="Lucas S."/>
            <person name="Copeland A."/>
            <person name="Lapidus A."/>
            <person name="Glavina del Rio T."/>
            <person name="Dalin E."/>
            <person name="Tice H."/>
            <person name="Pitluck S."/>
            <person name="Chain P."/>
            <person name="Malfatti S."/>
            <person name="Shin M."/>
            <person name="Vergez L."/>
            <person name="Lang D."/>
            <person name="Schmutz J."/>
            <person name="Larimer F."/>
            <person name="Land M."/>
            <person name="Hauser L."/>
            <person name="Kyrpides N."/>
            <person name="Mikhailova N."/>
            <person name="Taghavi S."/>
            <person name="Monchy S."/>
            <person name="Newman L."/>
            <person name="Vangronsveld J."/>
            <person name="van der Lelie D."/>
            <person name="Richardson P."/>
        </authorList>
    </citation>
    <scope>NUCLEOTIDE SEQUENCE [LARGE SCALE GENOMIC DNA]</scope>
    <source>
        <strain evidence="2 3">R551-3</strain>
    </source>
</reference>
<proteinExistence type="predicted"/>
<dbReference type="InterPro" id="IPR011990">
    <property type="entry name" value="TPR-like_helical_dom_sf"/>
</dbReference>
<name>B4SNG1_STRM5</name>
<organism evidence="2 3">
    <name type="scientific">Stenotrophomonas maltophilia (strain R551-3)</name>
    <dbReference type="NCBI Taxonomy" id="391008"/>
    <lineage>
        <taxon>Bacteria</taxon>
        <taxon>Pseudomonadati</taxon>
        <taxon>Pseudomonadota</taxon>
        <taxon>Gammaproteobacteria</taxon>
        <taxon>Lysobacterales</taxon>
        <taxon>Lysobacteraceae</taxon>
        <taxon>Stenotrophomonas</taxon>
        <taxon>Stenotrophomonas maltophilia group</taxon>
    </lineage>
</organism>
<accession>B4SNG1</accession>
<protein>
    <recommendedName>
        <fullName evidence="4">Sel1 repeat family protein</fullName>
    </recommendedName>
</protein>
<evidence type="ECO:0000313" key="3">
    <source>
        <dbReference type="Proteomes" id="UP000001867"/>
    </source>
</evidence>